<proteinExistence type="predicted"/>
<dbReference type="PaxDb" id="2903-EOD34388"/>
<dbReference type="EnsemblProtists" id="EOD34388">
    <property type="protein sequence ID" value="EOD34388"/>
    <property type="gene ID" value="EMIHUDRAFT_202166"/>
</dbReference>
<keyword evidence="1" id="KW-0106">Calcium</keyword>
<feature type="compositionally biased region" description="Low complexity" evidence="3">
    <location>
        <begin position="82"/>
        <end position="99"/>
    </location>
</feature>
<reference evidence="5" key="1">
    <citation type="journal article" date="2013" name="Nature">
        <title>Pan genome of the phytoplankton Emiliania underpins its global distribution.</title>
        <authorList>
            <person name="Read B.A."/>
            <person name="Kegel J."/>
            <person name="Klute M.J."/>
            <person name="Kuo A."/>
            <person name="Lefebvre S.C."/>
            <person name="Maumus F."/>
            <person name="Mayer C."/>
            <person name="Miller J."/>
            <person name="Monier A."/>
            <person name="Salamov A."/>
            <person name="Young J."/>
            <person name="Aguilar M."/>
            <person name="Claverie J.M."/>
            <person name="Frickenhaus S."/>
            <person name="Gonzalez K."/>
            <person name="Herman E.K."/>
            <person name="Lin Y.C."/>
            <person name="Napier J."/>
            <person name="Ogata H."/>
            <person name="Sarno A.F."/>
            <person name="Shmutz J."/>
            <person name="Schroeder D."/>
            <person name="de Vargas C."/>
            <person name="Verret F."/>
            <person name="von Dassow P."/>
            <person name="Valentin K."/>
            <person name="Van de Peer Y."/>
            <person name="Wheeler G."/>
            <person name="Dacks J.B."/>
            <person name="Delwiche C.F."/>
            <person name="Dyhrman S.T."/>
            <person name="Glockner G."/>
            <person name="John U."/>
            <person name="Richards T."/>
            <person name="Worden A.Z."/>
            <person name="Zhang X."/>
            <person name="Grigoriev I.V."/>
            <person name="Allen A.E."/>
            <person name="Bidle K."/>
            <person name="Borodovsky M."/>
            <person name="Bowler C."/>
            <person name="Brownlee C."/>
            <person name="Cock J.M."/>
            <person name="Elias M."/>
            <person name="Gladyshev V.N."/>
            <person name="Groth M."/>
            <person name="Guda C."/>
            <person name="Hadaegh A."/>
            <person name="Iglesias-Rodriguez M.D."/>
            <person name="Jenkins J."/>
            <person name="Jones B.M."/>
            <person name="Lawson T."/>
            <person name="Leese F."/>
            <person name="Lindquist E."/>
            <person name="Lobanov A."/>
            <person name="Lomsadze A."/>
            <person name="Malik S.B."/>
            <person name="Marsh M.E."/>
            <person name="Mackinder L."/>
            <person name="Mock T."/>
            <person name="Mueller-Roeber B."/>
            <person name="Pagarete A."/>
            <person name="Parker M."/>
            <person name="Probert I."/>
            <person name="Quesneville H."/>
            <person name="Raines C."/>
            <person name="Rensing S.A."/>
            <person name="Riano-Pachon D.M."/>
            <person name="Richier S."/>
            <person name="Rokitta S."/>
            <person name="Shiraiwa Y."/>
            <person name="Soanes D.M."/>
            <person name="van der Giezen M."/>
            <person name="Wahlund T.M."/>
            <person name="Williams B."/>
            <person name="Wilson W."/>
            <person name="Wolfe G."/>
            <person name="Wurch L.L."/>
        </authorList>
    </citation>
    <scope>NUCLEOTIDE SEQUENCE</scope>
</reference>
<keyword evidence="2" id="KW-0175">Coiled coil</keyword>
<organism evidence="4 5">
    <name type="scientific">Emiliania huxleyi (strain CCMP1516)</name>
    <dbReference type="NCBI Taxonomy" id="280463"/>
    <lineage>
        <taxon>Eukaryota</taxon>
        <taxon>Haptista</taxon>
        <taxon>Haptophyta</taxon>
        <taxon>Prymnesiophyceae</taxon>
        <taxon>Isochrysidales</taxon>
        <taxon>Noelaerhabdaceae</taxon>
        <taxon>Emiliania</taxon>
    </lineage>
</organism>
<dbReference type="HOGENOM" id="CLU_441077_0_0_1"/>
<evidence type="ECO:0000313" key="5">
    <source>
        <dbReference type="Proteomes" id="UP000013827"/>
    </source>
</evidence>
<evidence type="ECO:0008006" key="6">
    <source>
        <dbReference type="Google" id="ProtNLM"/>
    </source>
</evidence>
<dbReference type="InterPro" id="IPR018247">
    <property type="entry name" value="EF_Hand_1_Ca_BS"/>
</dbReference>
<dbReference type="SUPFAM" id="SSF47473">
    <property type="entry name" value="EF-hand"/>
    <property type="match status" value="1"/>
</dbReference>
<evidence type="ECO:0000256" key="3">
    <source>
        <dbReference type="SAM" id="MobiDB-lite"/>
    </source>
</evidence>
<dbReference type="Proteomes" id="UP000013827">
    <property type="component" value="Unassembled WGS sequence"/>
</dbReference>
<dbReference type="GeneID" id="17279659"/>
<name>A0A0D3KF53_EMIH1</name>
<dbReference type="PROSITE" id="PS00018">
    <property type="entry name" value="EF_HAND_1"/>
    <property type="match status" value="1"/>
</dbReference>
<evidence type="ECO:0000313" key="4">
    <source>
        <dbReference type="EnsemblProtists" id="EOD34388"/>
    </source>
</evidence>
<dbReference type="InterPro" id="IPR011992">
    <property type="entry name" value="EF-hand-dom_pair"/>
</dbReference>
<dbReference type="KEGG" id="ehx:EMIHUDRAFT_202166"/>
<reference evidence="4" key="2">
    <citation type="submission" date="2024-10" db="UniProtKB">
        <authorList>
            <consortium name="EnsemblProtists"/>
        </authorList>
    </citation>
    <scope>IDENTIFICATION</scope>
</reference>
<feature type="region of interest" description="Disordered" evidence="3">
    <location>
        <begin position="150"/>
        <end position="169"/>
    </location>
</feature>
<sequence length="620" mass="67474">MAELEDLEEHLTAVRSQNASLIGELESLKRQLSAASLSSIDTTIPSASAVPAYRHLGRPASSPMLRRGGSHRPSRTPEAARRLAGGSRRRAATAGAARTTPLAPSLVDFLDSVGLSSSSRTVHVPKGPASVYSPQRPRTPSMMHRCPPKLGTNHPPPRCPPTSRAQTLDVWRKEQDARREADELRWRRHACEGASGASLAKELKERSRRAGLPEQTVTIAGQSRPATAQIDRRRAPLLRKRPPLTRSVASFDATERRLWSTTVSTGLEQQVAALMAAAGGTRPDTAARVAAEVHAAHAASLAARAAAREAAAAGSSGELLVLDDGDSEREAAAPATEEEARSSTSAQESHRAGCRVLLDVIRGWDTSGKCKLPRAHFEFMLSTLAPDVIVDPELQRTLLDECDTREPGVADLRLFCEMLADESNVGRVTFSAELQPNTRRSLRSAKELPIGSNVLGQPAQPAPWAEPYGDGSNHREIAVTTSDEVNSALRAQLARLGEQLRVRDPDQTGELSESDFIEGISSMNFLLSSSEIESLFRDADKSASGKVIIDRFVARAHEQISSKNVVPAYMVLKHQRSIDMSTSLKWSTDERFTEREGRAELKRWLRCHPSPFSEEALSLR</sequence>
<dbReference type="Gene3D" id="1.10.238.10">
    <property type="entry name" value="EF-hand"/>
    <property type="match status" value="1"/>
</dbReference>
<dbReference type="AlphaFoldDB" id="A0A0D3KF53"/>
<feature type="region of interest" description="Disordered" evidence="3">
    <location>
        <begin position="118"/>
        <end position="141"/>
    </location>
</feature>
<keyword evidence="5" id="KW-1185">Reference proteome</keyword>
<dbReference type="RefSeq" id="XP_005786817.1">
    <property type="nucleotide sequence ID" value="XM_005786760.1"/>
</dbReference>
<evidence type="ECO:0000256" key="2">
    <source>
        <dbReference type="SAM" id="Coils"/>
    </source>
</evidence>
<feature type="region of interest" description="Disordered" evidence="3">
    <location>
        <begin position="51"/>
        <end position="99"/>
    </location>
</feature>
<evidence type="ECO:0000256" key="1">
    <source>
        <dbReference type="ARBA" id="ARBA00022837"/>
    </source>
</evidence>
<accession>A0A0D3KF53</accession>
<protein>
    <recommendedName>
        <fullName evidence="6">EF-hand domain-containing protein</fullName>
    </recommendedName>
</protein>
<feature type="coiled-coil region" evidence="2">
    <location>
        <begin position="4"/>
        <end position="31"/>
    </location>
</feature>
<feature type="region of interest" description="Disordered" evidence="3">
    <location>
        <begin position="318"/>
        <end position="348"/>
    </location>
</feature>